<keyword evidence="3" id="KW-1185">Reference proteome</keyword>
<protein>
    <submittedName>
        <fullName evidence="2">Metallophosphoesterase</fullName>
    </submittedName>
</protein>
<name>A0ABY9T373_BREBE</name>
<dbReference type="PANTHER" id="PTHR31302">
    <property type="entry name" value="TRANSMEMBRANE PROTEIN WITH METALLOPHOSPHOESTERASE DOMAIN-RELATED"/>
    <property type="match status" value="1"/>
</dbReference>
<dbReference type="SUPFAM" id="SSF56300">
    <property type="entry name" value="Metallo-dependent phosphatases"/>
    <property type="match status" value="1"/>
</dbReference>
<evidence type="ECO:0000259" key="1">
    <source>
        <dbReference type="Pfam" id="PF00149"/>
    </source>
</evidence>
<evidence type="ECO:0000313" key="2">
    <source>
        <dbReference type="EMBL" id="WNC13934.1"/>
    </source>
</evidence>
<reference evidence="2 3" key="1">
    <citation type="submission" date="2023-09" db="EMBL/GenBank/DDBJ databases">
        <title>Complete Genome and Methylome dissection of Bacillus brevis NEB573 original source of BbsI restriction endonuclease.</title>
        <authorList>
            <person name="Fomenkov A."/>
            <person name="Roberts R.D."/>
        </authorList>
    </citation>
    <scope>NUCLEOTIDE SEQUENCE [LARGE SCALE GENOMIC DNA]</scope>
    <source>
        <strain evidence="2 3">NEB573</strain>
    </source>
</reference>
<dbReference type="InterPro" id="IPR004843">
    <property type="entry name" value="Calcineurin-like_PHP"/>
</dbReference>
<evidence type="ECO:0000313" key="3">
    <source>
        <dbReference type="Proteomes" id="UP001256827"/>
    </source>
</evidence>
<dbReference type="Gene3D" id="3.60.21.10">
    <property type="match status" value="1"/>
</dbReference>
<proteinExistence type="predicted"/>
<organism evidence="2 3">
    <name type="scientific">Brevibacillus brevis</name>
    <name type="common">Bacillus brevis</name>
    <dbReference type="NCBI Taxonomy" id="1393"/>
    <lineage>
        <taxon>Bacteria</taxon>
        <taxon>Bacillati</taxon>
        <taxon>Bacillota</taxon>
        <taxon>Bacilli</taxon>
        <taxon>Bacillales</taxon>
        <taxon>Paenibacillaceae</taxon>
        <taxon>Brevibacillus</taxon>
    </lineage>
</organism>
<dbReference type="Pfam" id="PF00149">
    <property type="entry name" value="Metallophos"/>
    <property type="match status" value="1"/>
</dbReference>
<feature type="domain" description="Calcineurin-like phosphoesterase" evidence="1">
    <location>
        <begin position="26"/>
        <end position="197"/>
    </location>
</feature>
<dbReference type="InterPro" id="IPR029052">
    <property type="entry name" value="Metallo-depent_PP-like"/>
</dbReference>
<dbReference type="EMBL" id="CP134050">
    <property type="protein sequence ID" value="WNC13934.1"/>
    <property type="molecule type" value="Genomic_DNA"/>
</dbReference>
<dbReference type="InterPro" id="IPR051158">
    <property type="entry name" value="Metallophosphoesterase_sf"/>
</dbReference>
<accession>A0ABY9T373</accession>
<dbReference type="PANTHER" id="PTHR31302:SF32">
    <property type="entry name" value="PHOSPHOESTERASE"/>
    <property type="match status" value="1"/>
</dbReference>
<dbReference type="RefSeq" id="WP_310765686.1">
    <property type="nucleotide sequence ID" value="NZ_CP134050.1"/>
</dbReference>
<gene>
    <name evidence="2" type="ORF">RGB73_25140</name>
</gene>
<sequence length="259" mass="29878">MLLFVHTLYVKTTLIHLTAAGLPPLTLVHLTDLHGRTRYLNGSLHRLVNRWEPDIVFCTGDLAQHRGQLPRVMQEIAKIRAQHGFCFVPGNYERQEARGWKKRAYTAEEYASCKEQWQAKMTVLENKEVFFDIGDARIRVYGFDNSTYGNERYEPDKEEKAKRTYWTVLLAHSPNIISFIREKGIQGDLLLTGHTHGGQIRVVRRTFGAYKHFHIGPKQDREVGVFSISRGLGTSRLPFRLNCFPEVTVYLLNQPQRPG</sequence>
<dbReference type="Proteomes" id="UP001256827">
    <property type="component" value="Chromosome"/>
</dbReference>